<accession>A0AA39PPR2</accession>
<dbReference type="Proteomes" id="UP001175228">
    <property type="component" value="Unassembled WGS sequence"/>
</dbReference>
<feature type="region of interest" description="Disordered" evidence="1">
    <location>
        <begin position="253"/>
        <end position="274"/>
    </location>
</feature>
<name>A0AA39PPR2_9AGAR</name>
<organism evidence="2 3">
    <name type="scientific">Armillaria luteobubalina</name>
    <dbReference type="NCBI Taxonomy" id="153913"/>
    <lineage>
        <taxon>Eukaryota</taxon>
        <taxon>Fungi</taxon>
        <taxon>Dikarya</taxon>
        <taxon>Basidiomycota</taxon>
        <taxon>Agaricomycotina</taxon>
        <taxon>Agaricomycetes</taxon>
        <taxon>Agaricomycetidae</taxon>
        <taxon>Agaricales</taxon>
        <taxon>Marasmiineae</taxon>
        <taxon>Physalacriaceae</taxon>
        <taxon>Armillaria</taxon>
    </lineage>
</organism>
<protein>
    <submittedName>
        <fullName evidence="2">Uncharacterized protein</fullName>
    </submittedName>
</protein>
<sequence length="274" mass="30766">MSRIIKKGIQMSEVSLQKDADDSIWQLVKGNGDDAEEMVFSCTGIVCEANLPPVVRMPSVGRDKVIVLSQSITITGLGCASFDNVITMLQEIKLTTEREFKHSMLDKWTPSMYRGFPVFTLSNRYFWTMKEGTQHEAVPFSNDVDPVGILQWLGNTDVVHTKDNAIQYFKANTDDKGKHRPQLFRIGDMVEAQCSIIVFKTKGIKHQMKLVLCAIALLDCNITLDAKRKANKQVTAEQLCLRCLKRKIGFMEDKGDKGLPSKRSQDGPTMDKSA</sequence>
<feature type="compositionally biased region" description="Basic and acidic residues" evidence="1">
    <location>
        <begin position="253"/>
        <end position="265"/>
    </location>
</feature>
<comment type="caution">
    <text evidence="2">The sequence shown here is derived from an EMBL/GenBank/DDBJ whole genome shotgun (WGS) entry which is preliminary data.</text>
</comment>
<reference evidence="2" key="1">
    <citation type="submission" date="2023-06" db="EMBL/GenBank/DDBJ databases">
        <authorList>
            <consortium name="Lawrence Berkeley National Laboratory"/>
            <person name="Ahrendt S."/>
            <person name="Sahu N."/>
            <person name="Indic B."/>
            <person name="Wong-Bajracharya J."/>
            <person name="Merenyi Z."/>
            <person name="Ke H.-M."/>
            <person name="Monk M."/>
            <person name="Kocsube S."/>
            <person name="Drula E."/>
            <person name="Lipzen A."/>
            <person name="Balint B."/>
            <person name="Henrissat B."/>
            <person name="Andreopoulos B."/>
            <person name="Martin F.M."/>
            <person name="Harder C.B."/>
            <person name="Rigling D."/>
            <person name="Ford K.L."/>
            <person name="Foster G.D."/>
            <person name="Pangilinan J."/>
            <person name="Papanicolaou A."/>
            <person name="Barry K."/>
            <person name="LaButti K."/>
            <person name="Viragh M."/>
            <person name="Koriabine M."/>
            <person name="Yan M."/>
            <person name="Riley R."/>
            <person name="Champramary S."/>
            <person name="Plett K.L."/>
            <person name="Tsai I.J."/>
            <person name="Slot J."/>
            <person name="Sipos G."/>
            <person name="Plett J."/>
            <person name="Nagy L.G."/>
            <person name="Grigoriev I.V."/>
        </authorList>
    </citation>
    <scope>NUCLEOTIDE SEQUENCE</scope>
    <source>
        <strain evidence="2">HWK02</strain>
    </source>
</reference>
<evidence type="ECO:0000313" key="2">
    <source>
        <dbReference type="EMBL" id="KAK0488260.1"/>
    </source>
</evidence>
<evidence type="ECO:0000313" key="3">
    <source>
        <dbReference type="Proteomes" id="UP001175228"/>
    </source>
</evidence>
<gene>
    <name evidence="2" type="ORF">EDD18DRAFT_1359525</name>
</gene>
<keyword evidence="3" id="KW-1185">Reference proteome</keyword>
<dbReference type="EMBL" id="JAUEPU010000039">
    <property type="protein sequence ID" value="KAK0488260.1"/>
    <property type="molecule type" value="Genomic_DNA"/>
</dbReference>
<evidence type="ECO:0000256" key="1">
    <source>
        <dbReference type="SAM" id="MobiDB-lite"/>
    </source>
</evidence>
<proteinExistence type="predicted"/>
<dbReference type="AlphaFoldDB" id="A0AA39PPR2"/>